<proteinExistence type="predicted"/>
<evidence type="ECO:0000256" key="1">
    <source>
        <dbReference type="SAM" id="MobiDB-lite"/>
    </source>
</evidence>
<dbReference type="EMBL" id="HBEA01014877">
    <property type="protein sequence ID" value="CAD8261879.1"/>
    <property type="molecule type" value="Transcribed_RNA"/>
</dbReference>
<sequence length="481" mass="55568">MSRGLEASAERLAVLDAEEDLLQTAINESKESFESKRTFEHLRSQGKDSTANAGAERPGKKRKAGNASPSKAKGKSKASARRGKDKASGDGDGDGDGDGESGGDRTRGLIPKAQYRNGEDVVVHFEGRYLQCAIRQTKRVVALKSRGRRGFKDAKADEIRYKYRVRHRRIRCRPLDEQWFPEKDVVRLPPDEKRHLKDFFACLPPRVEAPNLADVEMLSRATTSRATRRNRRVEDEALRWATEQSLAEEARRKAEERKAKKRERCDLHGALPDGTGPSQPDQWVRRSFRNVTKPLQEDRRVKLLYERIRLDCPSLTVLKLKDYFRTDVNPEFMDKFLDLMLQHCKTTPCQGLYIHNFSEAMTDAKLDKVITILKHSKIWALNIGENYEISTAGWAKFAEELKETWVTHMYMSEHIVSAELKTKMRDSIRLNRKKHSLHNSYSNKDVITRITNMWWNPSNSQKFQRELMEDRQRRQSVTVQV</sequence>
<protein>
    <submittedName>
        <fullName evidence="2">Uncharacterized protein</fullName>
    </submittedName>
</protein>
<dbReference type="AlphaFoldDB" id="A0A7R9UCF2"/>
<feature type="region of interest" description="Disordered" evidence="1">
    <location>
        <begin position="251"/>
        <end position="282"/>
    </location>
</feature>
<organism evidence="2">
    <name type="scientific">Pinguiococcus pyrenoidosus</name>
    <dbReference type="NCBI Taxonomy" id="172671"/>
    <lineage>
        <taxon>Eukaryota</taxon>
        <taxon>Sar</taxon>
        <taxon>Stramenopiles</taxon>
        <taxon>Ochrophyta</taxon>
        <taxon>Pinguiophyceae</taxon>
        <taxon>Pinguiochrysidales</taxon>
        <taxon>Pinguiochrysidaceae</taxon>
        <taxon>Pinguiococcus</taxon>
    </lineage>
</organism>
<gene>
    <name evidence="2" type="ORF">PPYR1160_LOCUS11381</name>
</gene>
<feature type="compositionally biased region" description="Acidic residues" evidence="1">
    <location>
        <begin position="91"/>
        <end position="101"/>
    </location>
</feature>
<feature type="compositionally biased region" description="Basic and acidic residues" evidence="1">
    <location>
        <begin position="28"/>
        <end position="46"/>
    </location>
</feature>
<name>A0A7R9UCF2_9STRA</name>
<feature type="compositionally biased region" description="Basic and acidic residues" evidence="1">
    <location>
        <begin position="251"/>
        <end position="267"/>
    </location>
</feature>
<evidence type="ECO:0000313" key="2">
    <source>
        <dbReference type="EMBL" id="CAD8261879.1"/>
    </source>
</evidence>
<feature type="compositionally biased region" description="Basic residues" evidence="1">
    <location>
        <begin position="72"/>
        <end position="84"/>
    </location>
</feature>
<feature type="region of interest" description="Disordered" evidence="1">
    <location>
        <begin position="26"/>
        <end position="112"/>
    </location>
</feature>
<reference evidence="2" key="1">
    <citation type="submission" date="2021-01" db="EMBL/GenBank/DDBJ databases">
        <authorList>
            <person name="Corre E."/>
            <person name="Pelletier E."/>
            <person name="Niang G."/>
            <person name="Scheremetjew M."/>
            <person name="Finn R."/>
            <person name="Kale V."/>
            <person name="Holt S."/>
            <person name="Cochrane G."/>
            <person name="Meng A."/>
            <person name="Brown T."/>
            <person name="Cohen L."/>
        </authorList>
    </citation>
    <scope>NUCLEOTIDE SEQUENCE</scope>
    <source>
        <strain evidence="2">CCMP2078</strain>
    </source>
</reference>
<accession>A0A7R9UCF2</accession>